<evidence type="ECO:0000313" key="4">
    <source>
        <dbReference type="Proteomes" id="UP001408356"/>
    </source>
</evidence>
<feature type="chain" id="PRO_5047247132" evidence="2">
    <location>
        <begin position="25"/>
        <end position="685"/>
    </location>
</feature>
<proteinExistence type="predicted"/>
<keyword evidence="2" id="KW-0732">Signal</keyword>
<gene>
    <name evidence="3" type="ORF">SUNI508_11826</name>
</gene>
<keyword evidence="4" id="KW-1185">Reference proteome</keyword>
<protein>
    <submittedName>
        <fullName evidence="3">Uncharacterized protein</fullName>
    </submittedName>
</protein>
<evidence type="ECO:0000256" key="1">
    <source>
        <dbReference type="SAM" id="Phobius"/>
    </source>
</evidence>
<keyword evidence="1" id="KW-1133">Transmembrane helix</keyword>
<reference evidence="3 4" key="1">
    <citation type="journal article" date="2024" name="J. Plant Pathol.">
        <title>Sequence and assembly of the genome of Seiridium unicorne, isolate CBS 538.82, causal agent of cypress canker disease.</title>
        <authorList>
            <person name="Scali E."/>
            <person name="Rocca G.D."/>
            <person name="Danti R."/>
            <person name="Garbelotto M."/>
            <person name="Barberini S."/>
            <person name="Baroncelli R."/>
            <person name="Emiliani G."/>
        </authorList>
    </citation>
    <scope>NUCLEOTIDE SEQUENCE [LARGE SCALE GENOMIC DNA]</scope>
    <source>
        <strain evidence="3 4">BM-138-508</strain>
    </source>
</reference>
<organism evidence="3 4">
    <name type="scientific">Seiridium unicorne</name>
    <dbReference type="NCBI Taxonomy" id="138068"/>
    <lineage>
        <taxon>Eukaryota</taxon>
        <taxon>Fungi</taxon>
        <taxon>Dikarya</taxon>
        <taxon>Ascomycota</taxon>
        <taxon>Pezizomycotina</taxon>
        <taxon>Sordariomycetes</taxon>
        <taxon>Xylariomycetidae</taxon>
        <taxon>Amphisphaeriales</taxon>
        <taxon>Sporocadaceae</taxon>
        <taxon>Seiridium</taxon>
    </lineage>
</organism>
<comment type="caution">
    <text evidence="3">The sequence shown here is derived from an EMBL/GenBank/DDBJ whole genome shotgun (WGS) entry which is preliminary data.</text>
</comment>
<name>A0ABR2UG77_9PEZI</name>
<keyword evidence="1" id="KW-0812">Transmembrane</keyword>
<accession>A0ABR2UG77</accession>
<feature type="transmembrane region" description="Helical" evidence="1">
    <location>
        <begin position="155"/>
        <end position="184"/>
    </location>
</feature>
<feature type="transmembrane region" description="Helical" evidence="1">
    <location>
        <begin position="98"/>
        <end position="116"/>
    </location>
</feature>
<keyword evidence="1" id="KW-0472">Membrane</keyword>
<evidence type="ECO:0000313" key="3">
    <source>
        <dbReference type="EMBL" id="KAK9413617.1"/>
    </source>
</evidence>
<dbReference type="Proteomes" id="UP001408356">
    <property type="component" value="Unassembled WGS sequence"/>
</dbReference>
<feature type="transmembrane region" description="Helical" evidence="1">
    <location>
        <begin position="635"/>
        <end position="655"/>
    </location>
</feature>
<feature type="transmembrane region" description="Helical" evidence="1">
    <location>
        <begin position="69"/>
        <end position="86"/>
    </location>
</feature>
<evidence type="ECO:0000256" key="2">
    <source>
        <dbReference type="SAM" id="SignalP"/>
    </source>
</evidence>
<feature type="signal peptide" evidence="2">
    <location>
        <begin position="1"/>
        <end position="24"/>
    </location>
</feature>
<dbReference type="EMBL" id="JARVKF010000437">
    <property type="protein sequence ID" value="KAK9413617.1"/>
    <property type="molecule type" value="Genomic_DNA"/>
</dbReference>
<sequence length="685" mass="76609">MGLGNRFEDLTSLALASMSGLVVALHYQQEIEKDQLYHVLSQFFSKGQTFLELFPPTSILASSSLSTPVLMWLAFLSKVLLCSLFVARVCQTWTTYSISHYAFHCAVSIYTLYLGASHTDSSGLQTCNSSAELLVILVLLYAIEGHAQSLGTSCLGVAECLLVFALTLGCNFFDVVLGFIVVYISRISSIMEGQACEDGMQQDSQVSTTVYPASPLLYVNPSEAVSMCKLLAVTLRSLALPWIVYIGIIGFVLPSSETAAGGNYNLRYLSAGARRTLSPAGEASRTPNWSNYSIPPHSIVPYVPISLYLPKAGFLWHDDAVWLEELGMFGDASELVPSSEHGEDFQNLDEYRLTSPLSRVYFSDPIARRHPWSFEQTNSADMHQPNQEDYIRSHLWSGEGVYIRSRISGRYLGVSEGERSFIDREMNIPVSEDSFIRFQVGCHQTRNSQTAWTIEYDPYNDEGFRLYNQLQDCHLATSFRPFPDWDGESGNDTVAKEINLVIETTCTRAAAKQASTLFLVEGTLKGQRHLLHPSLASLQPIQDHMIRGYELMKGLVSIRQSRRLYGEIGDVPNFLRHSNAESTGTTPIIERTVLVIFLATHVLWLLWKKRGKRAENQNGHGSTYLWTHNPQRENGFQIGCIAMFVYGHLLAYWIAGEARPFGGRLALIMALVGMDTIRKDVIRYN</sequence>
<feature type="transmembrane region" description="Helical" evidence="1">
    <location>
        <begin position="588"/>
        <end position="607"/>
    </location>
</feature>